<dbReference type="AlphaFoldDB" id="A0A124GMP6"/>
<geneLocation type="mitochondrion" evidence="2"/>
<keyword evidence="1" id="KW-0812">Transmembrane</keyword>
<name>A0A124GMP6_PICGL</name>
<organism evidence="2">
    <name type="scientific">Picea glauca</name>
    <name type="common">White spruce</name>
    <name type="synonym">Pinus glauca</name>
    <dbReference type="NCBI Taxonomy" id="3330"/>
    <lineage>
        <taxon>Eukaryota</taxon>
        <taxon>Viridiplantae</taxon>
        <taxon>Streptophyta</taxon>
        <taxon>Embryophyta</taxon>
        <taxon>Tracheophyta</taxon>
        <taxon>Spermatophyta</taxon>
        <taxon>Pinopsida</taxon>
        <taxon>Pinidae</taxon>
        <taxon>Conifers I</taxon>
        <taxon>Pinales</taxon>
        <taxon>Pinaceae</taxon>
        <taxon>Picea</taxon>
    </lineage>
</organism>
<comment type="caution">
    <text evidence="2">The sequence shown here is derived from an EMBL/GenBank/DDBJ whole genome shotgun (WGS) entry which is preliminary data.</text>
</comment>
<keyword evidence="1" id="KW-1133">Transmembrane helix</keyword>
<proteinExistence type="predicted"/>
<protein>
    <submittedName>
        <fullName evidence="2">Uncharacterized protein</fullName>
    </submittedName>
</protein>
<evidence type="ECO:0000313" key="2">
    <source>
        <dbReference type="EMBL" id="KUM46326.1"/>
    </source>
</evidence>
<keyword evidence="2" id="KW-0496">Mitochondrion</keyword>
<accession>A0A124GMP6</accession>
<dbReference type="EMBL" id="LKAM01000012">
    <property type="protein sequence ID" value="KUM46326.1"/>
    <property type="molecule type" value="Genomic_DNA"/>
</dbReference>
<keyword evidence="1" id="KW-0472">Membrane</keyword>
<gene>
    <name evidence="2" type="ORF">ABT39_MTgene1832</name>
</gene>
<sequence length="76" mass="8406">MRAAGQTHPTASCSMVSVWRGSCPMSGPLARACLCQLRCSLFLVVILPLLVKYPFRCLVLWCSLLDPDDQALILRL</sequence>
<evidence type="ECO:0000256" key="1">
    <source>
        <dbReference type="SAM" id="Phobius"/>
    </source>
</evidence>
<feature type="transmembrane region" description="Helical" evidence="1">
    <location>
        <begin position="29"/>
        <end position="51"/>
    </location>
</feature>
<reference evidence="2" key="1">
    <citation type="journal article" date="2015" name="Genome Biol. Evol.">
        <title>Organellar Genomes of White Spruce (Picea glauca): Assembly and Annotation.</title>
        <authorList>
            <person name="Jackman S.D."/>
            <person name="Warren R.L."/>
            <person name="Gibb E.A."/>
            <person name="Vandervalk B.P."/>
            <person name="Mohamadi H."/>
            <person name="Chu J."/>
            <person name="Raymond A."/>
            <person name="Pleasance S."/>
            <person name="Coope R."/>
            <person name="Wildung M.R."/>
            <person name="Ritland C.E."/>
            <person name="Bousquet J."/>
            <person name="Jones S.J."/>
            <person name="Bohlmann J."/>
            <person name="Birol I."/>
        </authorList>
    </citation>
    <scope>NUCLEOTIDE SEQUENCE [LARGE SCALE GENOMIC DNA]</scope>
    <source>
        <tissue evidence="2">Flushing bud</tissue>
    </source>
</reference>